<dbReference type="AlphaFoldDB" id="A0A9R1W0C9"/>
<feature type="region of interest" description="Disordered" evidence="1">
    <location>
        <begin position="94"/>
        <end position="123"/>
    </location>
</feature>
<feature type="compositionally biased region" description="Polar residues" evidence="1">
    <location>
        <begin position="107"/>
        <end position="116"/>
    </location>
</feature>
<dbReference type="InterPro" id="IPR001584">
    <property type="entry name" value="Integrase_cat-core"/>
</dbReference>
<protein>
    <recommendedName>
        <fullName evidence="2">Integrase catalytic domain-containing protein</fullName>
    </recommendedName>
</protein>
<evidence type="ECO:0000313" key="3">
    <source>
        <dbReference type="EMBL" id="KAJ0214683.1"/>
    </source>
</evidence>
<dbReference type="Proteomes" id="UP000235145">
    <property type="component" value="Unassembled WGS sequence"/>
</dbReference>
<dbReference type="InterPro" id="IPR012337">
    <property type="entry name" value="RNaseH-like_sf"/>
</dbReference>
<dbReference type="GO" id="GO:0003676">
    <property type="term" value="F:nucleic acid binding"/>
    <property type="evidence" value="ECO:0007669"/>
    <property type="project" value="InterPro"/>
</dbReference>
<reference evidence="3 4" key="1">
    <citation type="journal article" date="2017" name="Nat. Commun.">
        <title>Genome assembly with in vitro proximity ligation data and whole-genome triplication in lettuce.</title>
        <authorList>
            <person name="Reyes-Chin-Wo S."/>
            <person name="Wang Z."/>
            <person name="Yang X."/>
            <person name="Kozik A."/>
            <person name="Arikit S."/>
            <person name="Song C."/>
            <person name="Xia L."/>
            <person name="Froenicke L."/>
            <person name="Lavelle D.O."/>
            <person name="Truco M.J."/>
            <person name="Xia R."/>
            <person name="Zhu S."/>
            <person name="Xu C."/>
            <person name="Xu H."/>
            <person name="Xu X."/>
            <person name="Cox K."/>
            <person name="Korf I."/>
            <person name="Meyers B.C."/>
            <person name="Michelmore R.W."/>
        </authorList>
    </citation>
    <scope>NUCLEOTIDE SEQUENCE [LARGE SCALE GENOMIC DNA]</scope>
    <source>
        <strain evidence="4">cv. Salinas</strain>
        <tissue evidence="3">Seedlings</tissue>
    </source>
</reference>
<dbReference type="EMBL" id="NBSK02000004">
    <property type="protein sequence ID" value="KAJ0214683.1"/>
    <property type="molecule type" value="Genomic_DNA"/>
</dbReference>
<name>A0A9R1W0C9_LACSA</name>
<dbReference type="InterPro" id="IPR057670">
    <property type="entry name" value="SH3_retrovirus"/>
</dbReference>
<dbReference type="PROSITE" id="PS50994">
    <property type="entry name" value="INTEGRASE"/>
    <property type="match status" value="1"/>
</dbReference>
<dbReference type="GO" id="GO:0015074">
    <property type="term" value="P:DNA integration"/>
    <property type="evidence" value="ECO:0007669"/>
    <property type="project" value="InterPro"/>
</dbReference>
<dbReference type="Pfam" id="PF00665">
    <property type="entry name" value="rve"/>
    <property type="match status" value="1"/>
</dbReference>
<keyword evidence="4" id="KW-1185">Reference proteome</keyword>
<proteinExistence type="predicted"/>
<feature type="domain" description="Integrase catalytic" evidence="2">
    <location>
        <begin position="284"/>
        <end position="459"/>
    </location>
</feature>
<evidence type="ECO:0000256" key="1">
    <source>
        <dbReference type="SAM" id="MobiDB-lite"/>
    </source>
</evidence>
<organism evidence="3 4">
    <name type="scientific">Lactuca sativa</name>
    <name type="common">Garden lettuce</name>
    <dbReference type="NCBI Taxonomy" id="4236"/>
    <lineage>
        <taxon>Eukaryota</taxon>
        <taxon>Viridiplantae</taxon>
        <taxon>Streptophyta</taxon>
        <taxon>Embryophyta</taxon>
        <taxon>Tracheophyta</taxon>
        <taxon>Spermatophyta</taxon>
        <taxon>Magnoliopsida</taxon>
        <taxon>eudicotyledons</taxon>
        <taxon>Gunneridae</taxon>
        <taxon>Pentapetalae</taxon>
        <taxon>asterids</taxon>
        <taxon>campanulids</taxon>
        <taxon>Asterales</taxon>
        <taxon>Asteraceae</taxon>
        <taxon>Cichorioideae</taxon>
        <taxon>Cichorieae</taxon>
        <taxon>Lactucinae</taxon>
        <taxon>Lactuca</taxon>
    </lineage>
</organism>
<gene>
    <name evidence="3" type="ORF">LSAT_V11C400195050</name>
</gene>
<dbReference type="PANTHER" id="PTHR42648">
    <property type="entry name" value="TRANSPOSASE, PUTATIVE-RELATED"/>
    <property type="match status" value="1"/>
</dbReference>
<dbReference type="Gene3D" id="3.30.420.10">
    <property type="entry name" value="Ribonuclease H-like superfamily/Ribonuclease H"/>
    <property type="match status" value="1"/>
</dbReference>
<sequence length="512" mass="58609">MVLPTPRCKCSGCNCNIGKQLNEVKENEKAYEFFMGLDEDFAVIRTQILAMNPTPSLGTIYHLVAENKQRRAITGGSKRSSVEASAFQANYNSQRGYQQHQGKKNTHVTNKTTQKATKSEHDKKEKCTFCQREGHNKEGCFKIVGYPEWWLGKKDKPRRKAACVEMVSSPIPGLTDEQYHLFVTHFKENGNMAGNENQPRANMAGARIIIRNGDKVPVMGEGEHTLPGGVKIKGVLFVPSFDYNLLSVNKLADDLNYVVTFFHGFFVIHELGMKHLIGAAKHTRLPFPTSEIKTLACFDLIHCDVWGKYRTPSMNKAYYFLTVVDDFSRDVWTFLLKHKHEASTFLIDFYKMVKTQFGVQIKRIRTEIGGEFVSNNMRDFYAQEVIVLETSCPHTPQQNGVVERKHRHLLETARALRFQANLPKTFWGEYVLTATYVINRMPSKILHGATPYEVLFKQKPSYEHMWVFDCLTYHRNIDTGGDKFEQRGKPGIFVGYPLGTKGYKIYDLESRK</sequence>
<comment type="caution">
    <text evidence="3">The sequence shown here is derived from an EMBL/GenBank/DDBJ whole genome shotgun (WGS) entry which is preliminary data.</text>
</comment>
<dbReference type="SUPFAM" id="SSF53098">
    <property type="entry name" value="Ribonuclease H-like"/>
    <property type="match status" value="1"/>
</dbReference>
<evidence type="ECO:0000259" key="2">
    <source>
        <dbReference type="PROSITE" id="PS50994"/>
    </source>
</evidence>
<evidence type="ECO:0000313" key="4">
    <source>
        <dbReference type="Proteomes" id="UP000235145"/>
    </source>
</evidence>
<dbReference type="InterPro" id="IPR039537">
    <property type="entry name" value="Retrotran_Ty1/copia-like"/>
</dbReference>
<dbReference type="InterPro" id="IPR036397">
    <property type="entry name" value="RNaseH_sf"/>
</dbReference>
<dbReference type="PANTHER" id="PTHR42648:SF29">
    <property type="entry name" value="RNA-DIRECTED DNA POLYMERASE"/>
    <property type="match status" value="1"/>
</dbReference>
<dbReference type="Pfam" id="PF25597">
    <property type="entry name" value="SH3_retrovirus"/>
    <property type="match status" value="1"/>
</dbReference>
<accession>A0A9R1W0C9</accession>